<organism evidence="3 4">
    <name type="scientific">Pseudocalidococcus azoricus BACA0444</name>
    <dbReference type="NCBI Taxonomy" id="2918990"/>
    <lineage>
        <taxon>Bacteria</taxon>
        <taxon>Bacillati</taxon>
        <taxon>Cyanobacteriota</taxon>
        <taxon>Cyanophyceae</taxon>
        <taxon>Acaryochloridales</taxon>
        <taxon>Thermosynechococcaceae</taxon>
        <taxon>Pseudocalidococcus</taxon>
        <taxon>Pseudocalidococcus azoricus</taxon>
    </lineage>
</organism>
<feature type="domain" description="GAF" evidence="2">
    <location>
        <begin position="241"/>
        <end position="403"/>
    </location>
</feature>
<dbReference type="Proteomes" id="UP001268256">
    <property type="component" value="Unassembled WGS sequence"/>
</dbReference>
<accession>A0AAE4FTA5</accession>
<dbReference type="InterPro" id="IPR003018">
    <property type="entry name" value="GAF"/>
</dbReference>
<evidence type="ECO:0000313" key="4">
    <source>
        <dbReference type="Proteomes" id="UP001268256"/>
    </source>
</evidence>
<reference evidence="4" key="1">
    <citation type="submission" date="2023-07" db="EMBL/GenBank/DDBJ databases">
        <authorList>
            <person name="Luz R."/>
            <person name="Cordeiro R."/>
            <person name="Fonseca A."/>
            <person name="Goncalves V."/>
        </authorList>
    </citation>
    <scope>NUCLEOTIDE SEQUENCE [LARGE SCALE GENOMIC DNA]</scope>
    <source>
        <strain evidence="4">BACA0444</strain>
    </source>
</reference>
<dbReference type="SUPFAM" id="SSF55781">
    <property type="entry name" value="GAF domain-like"/>
    <property type="match status" value="4"/>
</dbReference>
<evidence type="ECO:0000256" key="1">
    <source>
        <dbReference type="SAM" id="MobiDB-lite"/>
    </source>
</evidence>
<proteinExistence type="predicted"/>
<dbReference type="SMART" id="SM00065">
    <property type="entry name" value="GAF"/>
    <property type="match status" value="3"/>
</dbReference>
<dbReference type="InterPro" id="IPR036890">
    <property type="entry name" value="HATPase_C_sf"/>
</dbReference>
<protein>
    <submittedName>
        <fullName evidence="3">GAF domain-containing protein</fullName>
    </submittedName>
</protein>
<dbReference type="Gene3D" id="3.30.565.10">
    <property type="entry name" value="Histidine kinase-like ATPase, C-terminal domain"/>
    <property type="match status" value="1"/>
</dbReference>
<gene>
    <name evidence="3" type="ORF">RIF25_14020</name>
</gene>
<sequence length="982" mass="109090">MTNPATGPLPERGGTSLSRSSDDMTVALLATTLDQLRQQTDLAALWPLVIDFLCQLSGVHLVWLATYQGADQSLQGQGGQTAVGTPNFLKQRFPATAGGLLDQVIMQKHPVSVPDLQAEPRAGEWCRVAKKLRIQGTVVYPIGAREDCLGLVLIGSNHWGEILRGQEQHLVAILLSGLTQEIYRLRASLPRSRATAAPQAIPAAAQLPLVSDLPPPLDPSPPPLDATLASQLLQEVSQTPTVTARIDALLQRVHQALQPAHTSLFTWQAETQDYVRRRTTADKPLPRENERKTVLISAQVIPAFCQTLRSGQVVAISDAHSLVSSQSPIPLLQLLKATAILAAPVILGEQLWGFLIADMPQSRIWSEAERQMLRVAAQFVALFAPVEMAESKLAQAEAARELASGLTQAICSDQDWQGVLRQACEQLVNHLQAQATLLVRHDPDTGTFTVVHQYPLPRGRAGLVKLAALSSLDWRNLSNKPDPEVINDLAQDLRLISWHQALLSLHCPAWLVISTQATGTPNHFLLIGRNTGSAWLESDLQSAQIIARQLGVLTQQWQLQQQTQQQQHLYQALQRGLVAIQKTQNLERLELASIQNLMELLQAPLVALITWQPGQTQGWIIVPPQVLPKFSIRANYEIDINRDPLIQAALEISQADASTFLNHPHPYPEVIQLGPTDLAPETREWLTGQEIGQVLAMALRTDPEYQPSGVIIVADRQDRSWPPAYFEALITLVNHLAYAHRSISLSNVLIEGWQRLEMLNWYKHRRIENLYRDLGGTYQQLYQGLTSHPPVAPSQLARTGQQFQSQLTSLVPLLQQEAWELKPTMGQQQESLGLSTLLRRSLERIESLVKQKQLWTQVHNPEMLSVTGDIAKIDLVLQELLLCAAQRSQAQGRIDIWCQAIDSQWLELSITDDGQIDPRLLIDLHHREHLDWLAPSTLDQPPGRHLRACFGIVAQLGATLDLYKLEDDRVLSRLILPLQVSA</sequence>
<dbReference type="Gene3D" id="3.30.450.40">
    <property type="match status" value="3"/>
</dbReference>
<dbReference type="InterPro" id="IPR029016">
    <property type="entry name" value="GAF-like_dom_sf"/>
</dbReference>
<feature type="region of interest" description="Disordered" evidence="1">
    <location>
        <begin position="1"/>
        <end position="20"/>
    </location>
</feature>
<dbReference type="EMBL" id="JAVMIP010000018">
    <property type="protein sequence ID" value="MDS3861918.1"/>
    <property type="molecule type" value="Genomic_DNA"/>
</dbReference>
<evidence type="ECO:0000259" key="2">
    <source>
        <dbReference type="SMART" id="SM00065"/>
    </source>
</evidence>
<feature type="domain" description="GAF" evidence="2">
    <location>
        <begin position="41"/>
        <end position="190"/>
    </location>
</feature>
<keyword evidence="4" id="KW-1185">Reference proteome</keyword>
<dbReference type="SUPFAM" id="SSF55874">
    <property type="entry name" value="ATPase domain of HSP90 chaperone/DNA topoisomerase II/histidine kinase"/>
    <property type="match status" value="1"/>
</dbReference>
<evidence type="ECO:0000313" key="3">
    <source>
        <dbReference type="EMBL" id="MDS3861918.1"/>
    </source>
</evidence>
<dbReference type="AlphaFoldDB" id="A0AAE4FTA5"/>
<dbReference type="RefSeq" id="WP_322879140.1">
    <property type="nucleotide sequence ID" value="NZ_JAVMIP010000018.1"/>
</dbReference>
<comment type="caution">
    <text evidence="3">The sequence shown here is derived from an EMBL/GenBank/DDBJ whole genome shotgun (WGS) entry which is preliminary data.</text>
</comment>
<dbReference type="Pfam" id="PF01590">
    <property type="entry name" value="GAF"/>
    <property type="match status" value="1"/>
</dbReference>
<feature type="domain" description="GAF" evidence="2">
    <location>
        <begin position="415"/>
        <end position="564"/>
    </location>
</feature>
<name>A0AAE4FTA5_9CYAN</name>